<dbReference type="PANTHER" id="PTHR13062:SF12">
    <property type="entry name" value="ALPHA-2-MACROGLOBULIN DOMAIN-CONTAINING PROTEIN"/>
    <property type="match status" value="1"/>
</dbReference>
<protein>
    <recommendedName>
        <fullName evidence="13">EGF-like domain-containing protein</fullName>
    </recommendedName>
</protein>
<dbReference type="InterPro" id="IPR041246">
    <property type="entry name" value="Bact_MG10"/>
</dbReference>
<organism evidence="14 15">
    <name type="scientific">Tetradesmus obliquus</name>
    <name type="common">Green alga</name>
    <name type="synonym">Acutodesmus obliquus</name>
    <dbReference type="NCBI Taxonomy" id="3088"/>
    <lineage>
        <taxon>Eukaryota</taxon>
        <taxon>Viridiplantae</taxon>
        <taxon>Chlorophyta</taxon>
        <taxon>core chlorophytes</taxon>
        <taxon>Chlorophyceae</taxon>
        <taxon>CS clade</taxon>
        <taxon>Sphaeropleales</taxon>
        <taxon>Scenedesmaceae</taxon>
        <taxon>Tetradesmus</taxon>
    </lineage>
</organism>
<evidence type="ECO:0000313" key="14">
    <source>
        <dbReference type="EMBL" id="WIA22674.1"/>
    </source>
</evidence>
<dbReference type="InterPro" id="IPR000742">
    <property type="entry name" value="EGF"/>
</dbReference>
<dbReference type="Pfam" id="PF17973">
    <property type="entry name" value="bMG10"/>
    <property type="match status" value="2"/>
</dbReference>
<dbReference type="SMART" id="SM01360">
    <property type="entry name" value="A2M"/>
    <property type="match status" value="1"/>
</dbReference>
<keyword evidence="10" id="KW-0245">EGF-like domain</keyword>
<comment type="caution">
    <text evidence="10">Lacks conserved residue(s) required for the propagation of feature annotation.</text>
</comment>
<evidence type="ECO:0000259" key="13">
    <source>
        <dbReference type="PROSITE" id="PS50026"/>
    </source>
</evidence>
<dbReference type="PANTHER" id="PTHR13062">
    <property type="entry name" value="COLLAGENASE"/>
    <property type="match status" value="1"/>
</dbReference>
<keyword evidence="4" id="KW-0645">Protease</keyword>
<keyword evidence="6 12" id="KW-0732">Signal</keyword>
<evidence type="ECO:0000256" key="10">
    <source>
        <dbReference type="PROSITE-ProRule" id="PRU00076"/>
    </source>
</evidence>
<dbReference type="EMBL" id="CP126222">
    <property type="protein sequence ID" value="WIA22674.1"/>
    <property type="molecule type" value="Genomic_DNA"/>
</dbReference>
<evidence type="ECO:0000256" key="6">
    <source>
        <dbReference type="ARBA" id="ARBA00022729"/>
    </source>
</evidence>
<evidence type="ECO:0000256" key="1">
    <source>
        <dbReference type="ARBA" id="ARBA00001947"/>
    </source>
</evidence>
<feature type="disulfide bond" evidence="10">
    <location>
        <begin position="2387"/>
        <end position="2397"/>
    </location>
</feature>
<evidence type="ECO:0000256" key="12">
    <source>
        <dbReference type="SAM" id="SignalP"/>
    </source>
</evidence>
<dbReference type="PROSITE" id="PS00022">
    <property type="entry name" value="EGF_1"/>
    <property type="match status" value="1"/>
</dbReference>
<evidence type="ECO:0000256" key="8">
    <source>
        <dbReference type="ARBA" id="ARBA00022833"/>
    </source>
</evidence>
<feature type="signal peptide" evidence="12">
    <location>
        <begin position="1"/>
        <end position="36"/>
    </location>
</feature>
<gene>
    <name evidence="14" type="ORF">OEZ85_001085</name>
</gene>
<feature type="compositionally biased region" description="Low complexity" evidence="11">
    <location>
        <begin position="1573"/>
        <end position="1591"/>
    </location>
</feature>
<evidence type="ECO:0000256" key="4">
    <source>
        <dbReference type="ARBA" id="ARBA00022670"/>
    </source>
</evidence>
<evidence type="ECO:0000256" key="7">
    <source>
        <dbReference type="ARBA" id="ARBA00022801"/>
    </source>
</evidence>
<keyword evidence="8" id="KW-0862">Zinc</keyword>
<proteinExistence type="predicted"/>
<evidence type="ECO:0000256" key="2">
    <source>
        <dbReference type="ARBA" id="ARBA00004613"/>
    </source>
</evidence>
<dbReference type="PROSITE" id="PS50026">
    <property type="entry name" value="EGF_3"/>
    <property type="match status" value="1"/>
</dbReference>
<keyword evidence="10" id="KW-1015">Disulfide bond</keyword>
<keyword evidence="7" id="KW-0378">Hydrolase</keyword>
<feature type="disulfide bond" evidence="10">
    <location>
        <begin position="2406"/>
        <end position="2415"/>
    </location>
</feature>
<feature type="compositionally biased region" description="Low complexity" evidence="11">
    <location>
        <begin position="2217"/>
        <end position="2226"/>
    </location>
</feature>
<dbReference type="Pfam" id="PF00207">
    <property type="entry name" value="A2M"/>
    <property type="match status" value="1"/>
</dbReference>
<keyword evidence="15" id="KW-1185">Reference proteome</keyword>
<comment type="cofactor">
    <cofactor evidence="1">
        <name>Zn(2+)</name>
        <dbReference type="ChEBI" id="CHEBI:29105"/>
    </cofactor>
</comment>
<dbReference type="InterPro" id="IPR001599">
    <property type="entry name" value="Macroglobln_a2"/>
</dbReference>
<feature type="domain" description="EGF-like" evidence="13">
    <location>
        <begin position="2383"/>
        <end position="2416"/>
    </location>
</feature>
<evidence type="ECO:0000256" key="3">
    <source>
        <dbReference type="ARBA" id="ARBA00022525"/>
    </source>
</evidence>
<dbReference type="PROSITE" id="PS01186">
    <property type="entry name" value="EGF_2"/>
    <property type="match status" value="1"/>
</dbReference>
<feature type="region of interest" description="Disordered" evidence="11">
    <location>
        <begin position="1568"/>
        <end position="1593"/>
    </location>
</feature>
<evidence type="ECO:0000256" key="9">
    <source>
        <dbReference type="ARBA" id="ARBA00023049"/>
    </source>
</evidence>
<keyword evidence="9" id="KW-0482">Metalloprotease</keyword>
<comment type="subcellular location">
    <subcellularLocation>
        <location evidence="2">Secreted</location>
    </subcellularLocation>
</comment>
<keyword evidence="5" id="KW-0479">Metal-binding</keyword>
<keyword evidence="3" id="KW-0964">Secreted</keyword>
<feature type="region of interest" description="Disordered" evidence="11">
    <location>
        <begin position="2209"/>
        <end position="2240"/>
    </location>
</feature>
<feature type="chain" id="PRO_5045662557" description="EGF-like domain-containing protein" evidence="12">
    <location>
        <begin position="37"/>
        <end position="2422"/>
    </location>
</feature>
<evidence type="ECO:0000313" key="15">
    <source>
        <dbReference type="Proteomes" id="UP001244341"/>
    </source>
</evidence>
<accession>A0ABY8UMB4</accession>
<sequence length="2422" mass="248381">MGMNTRTGGTVAMHEPRRGTCMLLVVSICLLQQVTAAAAQAAFLQEQLPLRVLVTTPTAVSTLSNASAAVTLTGRQALTAVFSRPVIALGSDWGSKELPASLVPFSLSCGMPGRLRWVTTNIARFDPLVEWPSDLACSFDWNKGLKSFDGAPLMLDSMYASVPLATQPLVMDVVSVASAAADNATDGLWSATLGLPDDKLPEVPPDGNITLSFSYPVELSKLASALKLVGLGASGRAITVSPCTSAAPPIFWPLIFAANGQPQAGSSPSSSSTAELLKVNSTCAVVKIVPGLAAGASAALRLPAGARYSSIAGPVSKDTDKQVYGLRAFRIPLTLDFQNITNMSQSVYNGVRFRRLTMWLPHGLAANTQLSALQPLIKICAFSSPFDEASACKDLQFELSRPSKGSLQAAVPVLGPKQHYRVIVAADAKVLCVASACKDLQFELSRPSKGSLQAAVPVLGLKQHYRVIVAADAKVKDAFGLPLQASANTWWTMDLDAAYQGPNLNQVALLEVQQGNPSLPWPWVSRGTAEKGVDKVQAWDIAVPSGTAANSDMARAVAALNYGYSGLPSTAFGNPDASVSRPSSTDPAFQTLPLPGKPGISFVGSCCREVTWPTTRNVFASNLLVAQSNLQAAFVGQAGKLVAWVTSSQGASKAVAGAKVQVYLSRYSEDFASLGPSCTTSAEGICTLDVSTDTYDSATRSAVITAQGEGPLIVPNLPSGYSGSAGAYAATIVLDRQLVKPGDDLHITAYIQKRNGSRLEVAKDVTSVIIQVSPSFNPASPSDSTRITAAVNTTFGSVHATLPVPKDATPAGYTVQLFTVRKSSQDSNAVLTEVDSSVEPIAVASAAIAAMPEPAAQTVPRAAAAAVAPTFDGVVPPKLPPVPVEQPGDLLASASFTVGDPRPPTATLTVDAPAWVKPADSVTVKLTAESYIGSDVSGADITLDWESSKAKGSVTSKTNTQGVATAVIELGKLPKTNQSEPGDSLRLSVTWIGPTREAITASKTVKITDGPVRVELQRNLLTDVPGIKFGVKADAFSNDDDSPIKGAVVEVTLSAANGTASLTNCSTQQLALLTQQRCSIPAGHASAALQCQLSLPCMGEFILKGCVNGSCSEAMRIGRNASFWKASPWSAPPQLNLLPDRQNVTVGGALNLAVQNPWWGPTSALLVWGNAVKREVRVLPQIPPGPSTIAINGLGEETVSAEVVLSGPQAEGLRVAAAVEGQAKTADGLTVLAPKSGKGAIKVSVKDSAGAAVPGAEVTLLVVDKAILDLMPYALQDVSAAIAPDLSTYFTLTDLNSLRTSRAAINATFAALQRRLTKLDPWLPVDTQVTPGGFYPLASDQGSMGMAPQAAAVDVSDATYLAGFTTPITPIPYRPCAWGQTCPVPYNSRNFGLAAESVASDGVVMAAMAVPAAAPMPMMAKSAAANNAAPRTAAAAAAPANSAAGGAAAAAAPGAELRLQQAFRVTALFKTVTAGADGSVTVNFPAPESLGTFVVRAYAAAPKPASQPAAVGVVYGAAETELVVRRAVSLTPSLPRQVRAGDNFTAGVLVEAPGELSGDTSVTVTASLVTPKSSSNNSSGDGDSGSSSSSNALALTGPASVTVTLGKGKAQQEARFNFSAQGLGSQDIKFVATTGKASDVADQVQLEVPVLGKQGPVWIATSFAVRGSNSSTVANRVEGLVLPRAENGSGSVSLVTGVGYLPAVQGSYEALVRQGVNSMRNCPSGTSAIALSVLPAMLAAYRPPSTAPSSYLTPFQLNATQQALLAAVEPLTDATYGLLSVDPRCMWPSSSGPSRADVALNAWATWLVEQLADSAAPAAAGQGSKSKSKAVNAAGFIGAKEVSGPWAALVSATKTWRKALEAQVVADAVAARAAQPPMEYRDLDSLSWARLVLGASWEPSGVAAEVQKDLSMSRLVAAAVNMSVGAQARVGLALLTAGNSSSSSSGSTEAGKIAGRLLSNVRVGGRTAYVATGDGERGAAALSDQSLALMLFLRSGTDNPLIQKVAAWVGQGAAPPPFRTFGAIAISSSPWESALRGAALTSYDAATSSTIPDLALTAVAGVPAPAAAAAAAGSNKSSSGSSSSNAKLFQGPFVNLLSARFNSSNAGSIARSSTKWERIPPGSSLIFNAKGSGEVSIAASLNFTPEALLPFPTYRGLWVQRVVQLASADGGNLAGVGLGKLVTIAVQVTSPDDQSDVVVEVLMPGGLEPLDPNVYTDPELASSCSSSEDESDLSAPSSSSNGGFALGKPVAVASIGAAAAYPGMAESAPMVQLSRPGRMGISSSMPSSPYRPIPWWRPWPVCPVQTTSPASVLFSFSYFRAGTQTLRFKAVAATSGTFTLPPVKAYVQQQPEVMGLSPAGTFVVCPTAAPCAAAQQQLGSAAAAKACPKGCSGNGACNLASGVCICDGGFSGADCGTFGSSR</sequence>
<evidence type="ECO:0000256" key="11">
    <source>
        <dbReference type="SAM" id="MobiDB-lite"/>
    </source>
</evidence>
<dbReference type="Proteomes" id="UP001244341">
    <property type="component" value="Chromosome 15b"/>
</dbReference>
<evidence type="ECO:0000256" key="5">
    <source>
        <dbReference type="ARBA" id="ARBA00022723"/>
    </source>
</evidence>
<reference evidence="14 15" key="1">
    <citation type="submission" date="2023-05" db="EMBL/GenBank/DDBJ databases">
        <title>A 100% complete, gapless, phased diploid assembly of the Scenedesmus obliquus UTEX 3031 genome.</title>
        <authorList>
            <person name="Biondi T.C."/>
            <person name="Hanschen E.R."/>
            <person name="Kwon T."/>
            <person name="Eng W."/>
            <person name="Kruse C.P.S."/>
            <person name="Koehler S.I."/>
            <person name="Kunde Y."/>
            <person name="Gleasner C.D."/>
            <person name="You Mak K.T."/>
            <person name="Polle J."/>
            <person name="Hovde B.T."/>
            <person name="Starkenburg S.R."/>
        </authorList>
    </citation>
    <scope>NUCLEOTIDE SEQUENCE [LARGE SCALE GENOMIC DNA]</scope>
    <source>
        <strain evidence="14 15">DOE0152z</strain>
    </source>
</reference>
<name>A0ABY8UMB4_TETOB</name>